<evidence type="ECO:0000313" key="3">
    <source>
        <dbReference type="Proteomes" id="UP001209922"/>
    </source>
</evidence>
<proteinExistence type="predicted"/>
<comment type="caution">
    <text evidence="2">The sequence shown here is derived from an EMBL/GenBank/DDBJ whole genome shotgun (WGS) entry which is preliminary data.</text>
</comment>
<sequence>MDSTVRQLEEALRDAMLASDVVALDSLIADGLIFIGPSGDVFGKDDDLDLHRSGRQKLTKAEWRSVEVVTHGQSAVALVTADLAGTFDGAEFSGHFRYCRFWAKTDAGWRVVGGSVLAQ</sequence>
<dbReference type="SUPFAM" id="SSF54427">
    <property type="entry name" value="NTF2-like"/>
    <property type="match status" value="1"/>
</dbReference>
<organism evidence="2 3">
    <name type="scientific">Xanthomonas chitinilytica</name>
    <dbReference type="NCBI Taxonomy" id="2989819"/>
    <lineage>
        <taxon>Bacteria</taxon>
        <taxon>Pseudomonadati</taxon>
        <taxon>Pseudomonadota</taxon>
        <taxon>Gammaproteobacteria</taxon>
        <taxon>Lysobacterales</taxon>
        <taxon>Lysobacteraceae</taxon>
        <taxon>Xanthomonas</taxon>
    </lineage>
</organism>
<dbReference type="RefSeq" id="WP_265129298.1">
    <property type="nucleotide sequence ID" value="NZ_JAPCHY010000024.1"/>
</dbReference>
<name>A0ABT3K0N7_9XANT</name>
<dbReference type="Gene3D" id="3.10.450.50">
    <property type="match status" value="1"/>
</dbReference>
<dbReference type="InterPro" id="IPR027843">
    <property type="entry name" value="DUF4440"/>
</dbReference>
<evidence type="ECO:0000259" key="1">
    <source>
        <dbReference type="Pfam" id="PF14534"/>
    </source>
</evidence>
<dbReference type="InterPro" id="IPR032710">
    <property type="entry name" value="NTF2-like_dom_sf"/>
</dbReference>
<keyword evidence="3" id="KW-1185">Reference proteome</keyword>
<accession>A0ABT3K0N7</accession>
<feature type="domain" description="DUF4440" evidence="1">
    <location>
        <begin position="5"/>
        <end position="111"/>
    </location>
</feature>
<dbReference type="Pfam" id="PF14534">
    <property type="entry name" value="DUF4440"/>
    <property type="match status" value="1"/>
</dbReference>
<gene>
    <name evidence="2" type="ORF">OK345_17555</name>
</gene>
<reference evidence="2 3" key="1">
    <citation type="submission" date="2022-10" db="EMBL/GenBank/DDBJ databases">
        <title>Xanthomonas sp. H13-6.</title>
        <authorList>
            <person name="Liu X."/>
            <person name="Deng Z."/>
            <person name="Jiang Y."/>
            <person name="Yu T."/>
            <person name="Ai J."/>
        </authorList>
    </citation>
    <scope>NUCLEOTIDE SEQUENCE [LARGE SCALE GENOMIC DNA]</scope>
    <source>
        <strain evidence="2 3">H13-6</strain>
    </source>
</reference>
<evidence type="ECO:0000313" key="2">
    <source>
        <dbReference type="EMBL" id="MCW4474293.1"/>
    </source>
</evidence>
<dbReference type="EMBL" id="JAPCHY010000024">
    <property type="protein sequence ID" value="MCW4474293.1"/>
    <property type="molecule type" value="Genomic_DNA"/>
</dbReference>
<protein>
    <submittedName>
        <fullName evidence="2">Nuclear transport factor 2 family protein</fullName>
    </submittedName>
</protein>
<dbReference type="Proteomes" id="UP001209922">
    <property type="component" value="Unassembled WGS sequence"/>
</dbReference>